<proteinExistence type="predicted"/>
<name>A0ABS3TIK1_9BACT</name>
<accession>A0ABS3TIK1</accession>
<reference evidence="1 2" key="1">
    <citation type="submission" date="2021-03" db="EMBL/GenBank/DDBJ databases">
        <authorList>
            <person name="Kim M.K."/>
        </authorList>
    </citation>
    <scope>NUCLEOTIDE SEQUENCE [LARGE SCALE GENOMIC DNA]</scope>
    <source>
        <strain evidence="1 2">BT507</strain>
    </source>
</reference>
<protein>
    <recommendedName>
        <fullName evidence="3">RNA helicase</fullName>
    </recommendedName>
</protein>
<organism evidence="1 2">
    <name type="scientific">Hymenobacter defluvii</name>
    <dbReference type="NCBI Taxonomy" id="2054411"/>
    <lineage>
        <taxon>Bacteria</taxon>
        <taxon>Pseudomonadati</taxon>
        <taxon>Bacteroidota</taxon>
        <taxon>Cytophagia</taxon>
        <taxon>Cytophagales</taxon>
        <taxon>Hymenobacteraceae</taxon>
        <taxon>Hymenobacter</taxon>
    </lineage>
</organism>
<evidence type="ECO:0008006" key="3">
    <source>
        <dbReference type="Google" id="ProtNLM"/>
    </source>
</evidence>
<evidence type="ECO:0000313" key="2">
    <source>
        <dbReference type="Proteomes" id="UP000670527"/>
    </source>
</evidence>
<dbReference type="RefSeq" id="WP_208309598.1">
    <property type="nucleotide sequence ID" value="NZ_JAGETX010000058.1"/>
</dbReference>
<evidence type="ECO:0000313" key="1">
    <source>
        <dbReference type="EMBL" id="MBO3273489.1"/>
    </source>
</evidence>
<keyword evidence="2" id="KW-1185">Reference proteome</keyword>
<dbReference type="EMBL" id="JAGETX010000058">
    <property type="protein sequence ID" value="MBO3273489.1"/>
    <property type="molecule type" value="Genomic_DNA"/>
</dbReference>
<comment type="caution">
    <text evidence="1">The sequence shown here is derived from an EMBL/GenBank/DDBJ whole genome shotgun (WGS) entry which is preliminary data.</text>
</comment>
<dbReference type="Proteomes" id="UP000670527">
    <property type="component" value="Unassembled WGS sequence"/>
</dbReference>
<gene>
    <name evidence="1" type="ORF">J4D97_22780</name>
</gene>
<sequence>MTEFQDVTEQMPHCGIIMPISDTSGYEPGHWQDVLEIIKDAAQRAGFTAELVSANGAEDTIHASIIENIYRSELIVCDISSRNPNVMLELGLRLASKLPLIVIFDGEGPCPFDIGSILQVRYRKDLRMAAMKLFESELTNRIRSLHTAYLAGKYHPFLSQFKHVDIDLAEVKTETQDLQTALGSIKLQLSSIEHWQQRTQQALRAYRRNPVPVVGTLTAISGEIRDYLISLIEMNKVEADAIDIYAMTFATFLKNEFKTLDGFTAQNVAQVIKNEIELYLTSNNLEINS</sequence>